<accession>A0A4S4MQH1</accession>
<sequence>MSASLKSLPSNPAFTLPQSNDVQGTTSASGPHIPAEFEQTLTLLTSHRSVLGYLLLSRSQPVSIIRHSGVVFEGEQGRKYAHAVGRIVETVQAGLEEVAGESTDTDEIRFMRIRTKRHEIMISPDERFLLAVLHDPTS</sequence>
<evidence type="ECO:0000256" key="1">
    <source>
        <dbReference type="ARBA" id="ARBA00007191"/>
    </source>
</evidence>
<comment type="similarity">
    <text evidence="1">Belongs to the GAMAD family.</text>
</comment>
<dbReference type="EMBL" id="SGPM01000245">
    <property type="protein sequence ID" value="THH27528.1"/>
    <property type="molecule type" value="Genomic_DNA"/>
</dbReference>
<evidence type="ECO:0000256" key="2">
    <source>
        <dbReference type="SAM" id="MobiDB-lite"/>
    </source>
</evidence>
<dbReference type="Gene3D" id="3.30.450.30">
    <property type="entry name" value="Dynein light chain 2a, cytoplasmic"/>
    <property type="match status" value="1"/>
</dbReference>
<dbReference type="AlphaFoldDB" id="A0A4S4MQH1"/>
<feature type="domain" description="Roadblock/LAMTOR2" evidence="3">
    <location>
        <begin position="37"/>
        <end position="134"/>
    </location>
</feature>
<name>A0A4S4MQH1_9APHY</name>
<comment type="caution">
    <text evidence="4">The sequence shown here is derived from an EMBL/GenBank/DDBJ whole genome shotgun (WGS) entry which is preliminary data.</text>
</comment>
<reference evidence="4 5" key="1">
    <citation type="submission" date="2019-02" db="EMBL/GenBank/DDBJ databases">
        <title>Genome sequencing of the rare red list fungi Antrodiella citrinella (Flaviporus citrinellus).</title>
        <authorList>
            <person name="Buettner E."/>
            <person name="Kellner H."/>
        </authorList>
    </citation>
    <scope>NUCLEOTIDE SEQUENCE [LARGE SCALE GENOMIC DNA]</scope>
    <source>
        <strain evidence="4 5">DSM 108506</strain>
    </source>
</reference>
<dbReference type="Proteomes" id="UP000308730">
    <property type="component" value="Unassembled WGS sequence"/>
</dbReference>
<dbReference type="Pfam" id="PF03259">
    <property type="entry name" value="Robl_LC7"/>
    <property type="match status" value="1"/>
</dbReference>
<dbReference type="PANTHER" id="PTHR10779">
    <property type="entry name" value="DYNEIN LIGHT CHAIN ROADBLOCK"/>
    <property type="match status" value="1"/>
</dbReference>
<evidence type="ECO:0000313" key="5">
    <source>
        <dbReference type="Proteomes" id="UP000308730"/>
    </source>
</evidence>
<proteinExistence type="inferred from homology"/>
<evidence type="ECO:0000259" key="3">
    <source>
        <dbReference type="SMART" id="SM00960"/>
    </source>
</evidence>
<dbReference type="SMART" id="SM00960">
    <property type="entry name" value="Robl_LC7"/>
    <property type="match status" value="1"/>
</dbReference>
<dbReference type="InterPro" id="IPR004942">
    <property type="entry name" value="Roadblock/LAMTOR2_dom"/>
</dbReference>
<dbReference type="SUPFAM" id="SSF103196">
    <property type="entry name" value="Roadblock/LC7 domain"/>
    <property type="match status" value="1"/>
</dbReference>
<dbReference type="OrthoDB" id="9985637at2759"/>
<protein>
    <recommendedName>
        <fullName evidence="3">Roadblock/LAMTOR2 domain-containing protein</fullName>
    </recommendedName>
</protein>
<feature type="region of interest" description="Disordered" evidence="2">
    <location>
        <begin position="1"/>
        <end position="31"/>
    </location>
</feature>
<organism evidence="4 5">
    <name type="scientific">Antrodiella citrinella</name>
    <dbReference type="NCBI Taxonomy" id="2447956"/>
    <lineage>
        <taxon>Eukaryota</taxon>
        <taxon>Fungi</taxon>
        <taxon>Dikarya</taxon>
        <taxon>Basidiomycota</taxon>
        <taxon>Agaricomycotina</taxon>
        <taxon>Agaricomycetes</taxon>
        <taxon>Polyporales</taxon>
        <taxon>Steccherinaceae</taxon>
        <taxon>Antrodiella</taxon>
    </lineage>
</organism>
<keyword evidence="5" id="KW-1185">Reference proteome</keyword>
<gene>
    <name evidence="4" type="ORF">EUX98_g6670</name>
</gene>
<feature type="compositionally biased region" description="Polar residues" evidence="2">
    <location>
        <begin position="1"/>
        <end position="29"/>
    </location>
</feature>
<evidence type="ECO:0000313" key="4">
    <source>
        <dbReference type="EMBL" id="THH27528.1"/>
    </source>
</evidence>